<name>A0AAW9Q8L5_9CYAN</name>
<evidence type="ECO:0000256" key="3">
    <source>
        <dbReference type="ARBA" id="ARBA00022801"/>
    </source>
</evidence>
<evidence type="ECO:0000313" key="7">
    <source>
        <dbReference type="Proteomes" id="UP001333818"/>
    </source>
</evidence>
<dbReference type="InterPro" id="IPR001940">
    <property type="entry name" value="Peptidase_S1C"/>
</dbReference>
<dbReference type="Gene3D" id="2.40.10.120">
    <property type="match status" value="1"/>
</dbReference>
<protein>
    <submittedName>
        <fullName evidence="6">Trypsin-like peptidase domain-containing protein</fullName>
    </submittedName>
</protein>
<dbReference type="SUPFAM" id="SSF50156">
    <property type="entry name" value="PDZ domain-like"/>
    <property type="match status" value="1"/>
</dbReference>
<keyword evidence="3" id="KW-0378">Hydrolase</keyword>
<dbReference type="InterPro" id="IPR041489">
    <property type="entry name" value="PDZ_6"/>
</dbReference>
<evidence type="ECO:0000256" key="1">
    <source>
        <dbReference type="ARBA" id="ARBA00010541"/>
    </source>
</evidence>
<keyword evidence="2" id="KW-0645">Protease</keyword>
<dbReference type="PRINTS" id="PR00834">
    <property type="entry name" value="PROTEASES2C"/>
</dbReference>
<dbReference type="InterPro" id="IPR001478">
    <property type="entry name" value="PDZ"/>
</dbReference>
<dbReference type="GO" id="GO:0004252">
    <property type="term" value="F:serine-type endopeptidase activity"/>
    <property type="evidence" value="ECO:0007669"/>
    <property type="project" value="InterPro"/>
</dbReference>
<gene>
    <name evidence="6" type="ORF">V2H45_21360</name>
</gene>
<feature type="domain" description="PDZ" evidence="5">
    <location>
        <begin position="270"/>
        <end position="346"/>
    </location>
</feature>
<feature type="signal peptide" evidence="4">
    <location>
        <begin position="1"/>
        <end position="29"/>
    </location>
</feature>
<sequence>MNLKSTFLGVFSAAILSSPALVPIASAQANSITYGGEEQVSVQVYRAANPAVVTIRAGSSTGSGSIITSDGLVLTDEHVIRGVNRVSVTLPNGKTYTGRVVATENKNDLALVKLQTNDRLPTIPLAAADSIEVGQRVFAIGSPYGLSGTLTTGIVSRIGVNGELQTDAALNPGNSGGPLLNSRGELIGVNKSILTPNGKSNVGIGFATSAAIARNFIAQNASVSNHIATVPNPSPSLPSIPNSVVPNSVASTPVTANPVTANAIIPVEPEVSSQTASNRPHLGLALQTKSMIIQAVQPGSIASELGLKAGDRLVALNGYRLTDARQLINFLEQRPSSAILTVARDRQLANLRVLF</sequence>
<dbReference type="InterPro" id="IPR009003">
    <property type="entry name" value="Peptidase_S1_PA"/>
</dbReference>
<dbReference type="SUPFAM" id="SSF50494">
    <property type="entry name" value="Trypsin-like serine proteases"/>
    <property type="match status" value="1"/>
</dbReference>
<dbReference type="AlphaFoldDB" id="A0AAW9Q8L5"/>
<dbReference type="RefSeq" id="WP_330485736.1">
    <property type="nucleotide sequence ID" value="NZ_JAZBJZ010000123.1"/>
</dbReference>
<evidence type="ECO:0000256" key="2">
    <source>
        <dbReference type="ARBA" id="ARBA00022670"/>
    </source>
</evidence>
<dbReference type="Gene3D" id="2.30.42.10">
    <property type="match status" value="1"/>
</dbReference>
<organism evidence="6 7">
    <name type="scientific">Tumidithrix elongata BACA0141</name>
    <dbReference type="NCBI Taxonomy" id="2716417"/>
    <lineage>
        <taxon>Bacteria</taxon>
        <taxon>Bacillati</taxon>
        <taxon>Cyanobacteriota</taxon>
        <taxon>Cyanophyceae</taxon>
        <taxon>Pseudanabaenales</taxon>
        <taxon>Pseudanabaenaceae</taxon>
        <taxon>Tumidithrix</taxon>
        <taxon>Tumidithrix elongata</taxon>
    </lineage>
</organism>
<comment type="caution">
    <text evidence="6">The sequence shown here is derived from an EMBL/GenBank/DDBJ whole genome shotgun (WGS) entry which is preliminary data.</text>
</comment>
<comment type="similarity">
    <text evidence="1">Belongs to the peptidase S1C family.</text>
</comment>
<dbReference type="Pfam" id="PF17820">
    <property type="entry name" value="PDZ_6"/>
    <property type="match status" value="1"/>
</dbReference>
<dbReference type="InterPro" id="IPR036034">
    <property type="entry name" value="PDZ_sf"/>
</dbReference>
<dbReference type="Proteomes" id="UP001333818">
    <property type="component" value="Unassembled WGS sequence"/>
</dbReference>
<dbReference type="PANTHER" id="PTHR22939:SF129">
    <property type="entry name" value="SERINE PROTEASE HTRA2, MITOCHONDRIAL"/>
    <property type="match status" value="1"/>
</dbReference>
<dbReference type="Pfam" id="PF13365">
    <property type="entry name" value="Trypsin_2"/>
    <property type="match status" value="1"/>
</dbReference>
<accession>A0AAW9Q8L5</accession>
<proteinExistence type="inferred from homology"/>
<evidence type="ECO:0000256" key="4">
    <source>
        <dbReference type="SAM" id="SignalP"/>
    </source>
</evidence>
<dbReference type="PROSITE" id="PS50106">
    <property type="entry name" value="PDZ"/>
    <property type="match status" value="1"/>
</dbReference>
<evidence type="ECO:0000313" key="6">
    <source>
        <dbReference type="EMBL" id="MEE3719296.1"/>
    </source>
</evidence>
<reference evidence="6" key="1">
    <citation type="submission" date="2024-01" db="EMBL/GenBank/DDBJ databases">
        <title>Bank of Algae and Cyanobacteria of the Azores (BACA) strain genomes.</title>
        <authorList>
            <person name="Luz R."/>
            <person name="Cordeiro R."/>
            <person name="Fonseca A."/>
            <person name="Goncalves V."/>
        </authorList>
    </citation>
    <scope>NUCLEOTIDE SEQUENCE</scope>
    <source>
        <strain evidence="6">BACA0141</strain>
    </source>
</reference>
<dbReference type="EMBL" id="JAZBJZ010000123">
    <property type="protein sequence ID" value="MEE3719296.1"/>
    <property type="molecule type" value="Genomic_DNA"/>
</dbReference>
<keyword evidence="4" id="KW-0732">Signal</keyword>
<keyword evidence="7" id="KW-1185">Reference proteome</keyword>
<dbReference type="GO" id="GO:0006508">
    <property type="term" value="P:proteolysis"/>
    <property type="evidence" value="ECO:0007669"/>
    <property type="project" value="UniProtKB-KW"/>
</dbReference>
<dbReference type="PANTHER" id="PTHR22939">
    <property type="entry name" value="SERINE PROTEASE FAMILY S1C HTRA-RELATED"/>
    <property type="match status" value="1"/>
</dbReference>
<feature type="chain" id="PRO_5043432316" evidence="4">
    <location>
        <begin position="30"/>
        <end position="355"/>
    </location>
</feature>
<dbReference type="SMART" id="SM00228">
    <property type="entry name" value="PDZ"/>
    <property type="match status" value="1"/>
</dbReference>
<evidence type="ECO:0000259" key="5">
    <source>
        <dbReference type="PROSITE" id="PS50106"/>
    </source>
</evidence>